<dbReference type="EMBL" id="CAUYUJ010006069">
    <property type="protein sequence ID" value="CAK0816009.1"/>
    <property type="molecule type" value="Genomic_DNA"/>
</dbReference>
<proteinExistence type="predicted"/>
<protein>
    <submittedName>
        <fullName evidence="2">Uncharacterized protein</fullName>
    </submittedName>
</protein>
<keyword evidence="3" id="KW-1185">Reference proteome</keyword>
<evidence type="ECO:0000313" key="2">
    <source>
        <dbReference type="EMBL" id="CAK0816009.1"/>
    </source>
</evidence>
<gene>
    <name evidence="2" type="ORF">PCOR1329_LOCUS19105</name>
</gene>
<name>A0ABN9RBW0_9DINO</name>
<evidence type="ECO:0000313" key="3">
    <source>
        <dbReference type="Proteomes" id="UP001189429"/>
    </source>
</evidence>
<organism evidence="2 3">
    <name type="scientific">Prorocentrum cordatum</name>
    <dbReference type="NCBI Taxonomy" id="2364126"/>
    <lineage>
        <taxon>Eukaryota</taxon>
        <taxon>Sar</taxon>
        <taxon>Alveolata</taxon>
        <taxon>Dinophyceae</taxon>
        <taxon>Prorocentrales</taxon>
        <taxon>Prorocentraceae</taxon>
        <taxon>Prorocentrum</taxon>
    </lineage>
</organism>
<reference evidence="2" key="1">
    <citation type="submission" date="2023-10" db="EMBL/GenBank/DDBJ databases">
        <authorList>
            <person name="Chen Y."/>
            <person name="Shah S."/>
            <person name="Dougan E. K."/>
            <person name="Thang M."/>
            <person name="Chan C."/>
        </authorList>
    </citation>
    <scope>NUCLEOTIDE SEQUENCE [LARGE SCALE GENOMIC DNA]</scope>
</reference>
<feature type="region of interest" description="Disordered" evidence="1">
    <location>
        <begin position="1"/>
        <end position="140"/>
    </location>
</feature>
<feature type="compositionally biased region" description="Basic residues" evidence="1">
    <location>
        <begin position="73"/>
        <end position="87"/>
    </location>
</feature>
<accession>A0ABN9RBW0</accession>
<evidence type="ECO:0000256" key="1">
    <source>
        <dbReference type="SAM" id="MobiDB-lite"/>
    </source>
</evidence>
<dbReference type="Proteomes" id="UP001189429">
    <property type="component" value="Unassembled WGS sequence"/>
</dbReference>
<comment type="caution">
    <text evidence="2">The sequence shown here is derived from an EMBL/GenBank/DDBJ whole genome shotgun (WGS) entry which is preliminary data.</text>
</comment>
<sequence>MRAPTAKRQAQAEQTRREAPPTALLWCGLAGPPKKMVQRPQAALSQRQGEGSNELRGNPLFSRTSIAIGKRGTCVHRRKRRRRRRSMTMRTRAASTERKTERATPSPSPRRPAARDREPGAARHAPRRGARQSPAPILRV</sequence>